<evidence type="ECO:0000256" key="4">
    <source>
        <dbReference type="ARBA" id="ARBA00022989"/>
    </source>
</evidence>
<feature type="transmembrane region" description="Helical" evidence="6">
    <location>
        <begin position="335"/>
        <end position="368"/>
    </location>
</feature>
<evidence type="ECO:0000256" key="6">
    <source>
        <dbReference type="SAM" id="Phobius"/>
    </source>
</evidence>
<feature type="domain" description="MacB-like periplasmic core" evidence="8">
    <location>
        <begin position="22"/>
        <end position="213"/>
    </location>
</feature>
<evidence type="ECO:0000256" key="2">
    <source>
        <dbReference type="ARBA" id="ARBA00022475"/>
    </source>
</evidence>
<evidence type="ECO:0000313" key="10">
    <source>
        <dbReference type="Proteomes" id="UP000193100"/>
    </source>
</evidence>
<feature type="transmembrane region" description="Helical" evidence="6">
    <location>
        <begin position="388"/>
        <end position="407"/>
    </location>
</feature>
<evidence type="ECO:0000259" key="7">
    <source>
        <dbReference type="Pfam" id="PF02687"/>
    </source>
</evidence>
<dbReference type="Pfam" id="PF02687">
    <property type="entry name" value="FtsX"/>
    <property type="match status" value="1"/>
</dbReference>
<keyword evidence="5 6" id="KW-0472">Membrane</keyword>
<dbReference type="PANTHER" id="PTHR43738:SF2">
    <property type="entry name" value="ABC TRANSPORTER PERMEASE"/>
    <property type="match status" value="1"/>
</dbReference>
<evidence type="ECO:0000259" key="8">
    <source>
        <dbReference type="Pfam" id="PF12704"/>
    </source>
</evidence>
<dbReference type="Proteomes" id="UP000193100">
    <property type="component" value="Chromosome"/>
</dbReference>
<evidence type="ECO:0000256" key="1">
    <source>
        <dbReference type="ARBA" id="ARBA00004651"/>
    </source>
</evidence>
<dbReference type="EMBL" id="CP020931">
    <property type="protein sequence ID" value="ARM82831.1"/>
    <property type="molecule type" value="Genomic_DNA"/>
</dbReference>
<feature type="transmembrane region" description="Helical" evidence="6">
    <location>
        <begin position="292"/>
        <end position="315"/>
    </location>
</feature>
<feature type="domain" description="ABC3 transporter permease C-terminal" evidence="7">
    <location>
        <begin position="296"/>
        <end position="415"/>
    </location>
</feature>
<dbReference type="GeneID" id="77254723"/>
<accession>A0A1W6K5Z7</accession>
<dbReference type="GO" id="GO:0005886">
    <property type="term" value="C:plasma membrane"/>
    <property type="evidence" value="ECO:0007669"/>
    <property type="project" value="UniProtKB-SubCell"/>
</dbReference>
<dbReference type="InterPro" id="IPR003838">
    <property type="entry name" value="ABC3_permease_C"/>
</dbReference>
<dbReference type="Pfam" id="PF12704">
    <property type="entry name" value="MacB_PCD"/>
    <property type="match status" value="1"/>
</dbReference>
<dbReference type="RefSeq" id="WP_085678890.1">
    <property type="nucleotide sequence ID" value="NZ_CP020931.1"/>
</dbReference>
<dbReference type="InterPro" id="IPR051125">
    <property type="entry name" value="ABC-4/HrtB_transporter"/>
</dbReference>
<keyword evidence="2" id="KW-1003">Cell membrane</keyword>
<organism evidence="9 10">
    <name type="scientific">Marinobacter salarius</name>
    <dbReference type="NCBI Taxonomy" id="1420917"/>
    <lineage>
        <taxon>Bacteria</taxon>
        <taxon>Pseudomonadati</taxon>
        <taxon>Pseudomonadota</taxon>
        <taxon>Gammaproteobacteria</taxon>
        <taxon>Pseudomonadales</taxon>
        <taxon>Marinobacteraceae</taxon>
        <taxon>Marinobacter</taxon>
    </lineage>
</organism>
<sequence length="424" mass="45768">MNLRLALSLAMASLWYRRRVLALVTLTLTLSITLLLGVQYLRTEVKQSFTSTISGTDLIVGARSGQLNLLLYTVFHIGDATNNIRWSTYEKLQEDERIGWLVPISLGDSYRGHRVVGTSEQFPEHFRYGRDQKPALAEGEWFADVFDVVLGAEVARKHAHQTGDRVVLSHGGGKTSFSNHKDTPFTVTGILAPTGTPVDQAVYVSLEGLEAIHIGWESGVAIPGRTVTPEQARQRDLTPDAITAAFVGIDRKVLTFQVQRQINESQLEPLSAILPGVALSELWRIMGQFEKALLGITGFVVVTSLVGLVAVLLTLQAQRRQEVAILRATGASPALIAALHVIECILLAIAACGLAILAGAAGIAALSPWLLDTWGVQVGLRPLNATEWSIIASVPLAALLVGLIPALQAWRGSRKQGLGHVAPE</sequence>
<evidence type="ECO:0000256" key="3">
    <source>
        <dbReference type="ARBA" id="ARBA00022692"/>
    </source>
</evidence>
<keyword evidence="4 6" id="KW-1133">Transmembrane helix</keyword>
<dbReference type="PANTHER" id="PTHR43738">
    <property type="entry name" value="ABC TRANSPORTER, MEMBRANE PROTEIN"/>
    <property type="match status" value="1"/>
</dbReference>
<name>A0A1W6K5Z7_9GAMM</name>
<dbReference type="InterPro" id="IPR025857">
    <property type="entry name" value="MacB_PCD"/>
</dbReference>
<keyword evidence="3 6" id="KW-0812">Transmembrane</keyword>
<protein>
    <submittedName>
        <fullName evidence="9">MacB-like periplasmic core domain protein</fullName>
    </submittedName>
</protein>
<gene>
    <name evidence="9" type="ORF">MARSALSMR5_00734</name>
</gene>
<proteinExistence type="predicted"/>
<dbReference type="AlphaFoldDB" id="A0A1W6K5Z7"/>
<reference evidence="9 10" key="1">
    <citation type="submission" date="2017-04" db="EMBL/GenBank/DDBJ databases">
        <title>Genome Sequence of Marinobacter salarius strain SMR5 Isolated from a culture of the Diatom Skeletonema marinoi.</title>
        <authorList>
            <person name="Topel M."/>
            <person name="Pinder M.I.M."/>
            <person name="Johansson O.N."/>
            <person name="Kourtchenko O."/>
            <person name="Godhe A."/>
            <person name="Clarke A.K."/>
        </authorList>
    </citation>
    <scope>NUCLEOTIDE SEQUENCE [LARGE SCALE GENOMIC DNA]</scope>
    <source>
        <strain evidence="9 10">SMR5</strain>
    </source>
</reference>
<evidence type="ECO:0000256" key="5">
    <source>
        <dbReference type="ARBA" id="ARBA00023136"/>
    </source>
</evidence>
<evidence type="ECO:0000313" key="9">
    <source>
        <dbReference type="EMBL" id="ARM82831.1"/>
    </source>
</evidence>
<dbReference type="STRING" id="1420917.AU15_02675"/>
<comment type="subcellular location">
    <subcellularLocation>
        <location evidence="1">Cell membrane</location>
        <topology evidence="1">Multi-pass membrane protein</topology>
    </subcellularLocation>
</comment>